<dbReference type="Proteomes" id="UP000241074">
    <property type="component" value="Chromosome"/>
</dbReference>
<dbReference type="AlphaFoldDB" id="A0A2P1PW80"/>
<organism evidence="1 2">
    <name type="scientific">Ahniella affigens</name>
    <dbReference type="NCBI Taxonomy" id="2021234"/>
    <lineage>
        <taxon>Bacteria</taxon>
        <taxon>Pseudomonadati</taxon>
        <taxon>Pseudomonadota</taxon>
        <taxon>Gammaproteobacteria</taxon>
        <taxon>Lysobacterales</taxon>
        <taxon>Rhodanobacteraceae</taxon>
        <taxon>Ahniella</taxon>
    </lineage>
</organism>
<sequence>MRHLLGMYLMDERYETVTSFVSGYDCACEGGMLLGFREWLVLKLGKGGNLSWTALVLDLAFPKSRSPWTELNRGPDAHKVAVDTLFDLIDEFDQVVAQPDGLQKILLSHADCAKRGQLREETRGPVR</sequence>
<dbReference type="KEGG" id="xba:C7S18_18905"/>
<reference evidence="1 2" key="1">
    <citation type="submission" date="2018-03" db="EMBL/GenBank/DDBJ databases">
        <title>Ahniella affigens gen. nov., sp. nov., a gammaproteobacterium isolated from sandy soil near a stream.</title>
        <authorList>
            <person name="Ko Y."/>
            <person name="Kim J.-H."/>
        </authorList>
    </citation>
    <scope>NUCLEOTIDE SEQUENCE [LARGE SCALE GENOMIC DNA]</scope>
    <source>
        <strain evidence="1 2">D13</strain>
    </source>
</reference>
<keyword evidence="2" id="KW-1185">Reference proteome</keyword>
<proteinExistence type="predicted"/>
<accession>A0A2P1PW80</accession>
<dbReference type="EMBL" id="CP027860">
    <property type="protein sequence ID" value="AVP99111.1"/>
    <property type="molecule type" value="Genomic_DNA"/>
</dbReference>
<name>A0A2P1PW80_9GAMM</name>
<evidence type="ECO:0000313" key="2">
    <source>
        <dbReference type="Proteomes" id="UP000241074"/>
    </source>
</evidence>
<protein>
    <submittedName>
        <fullName evidence="1">Uncharacterized protein</fullName>
    </submittedName>
</protein>
<evidence type="ECO:0000313" key="1">
    <source>
        <dbReference type="EMBL" id="AVP99111.1"/>
    </source>
</evidence>
<gene>
    <name evidence="1" type="ORF">C7S18_18905</name>
</gene>
<reference evidence="1 2" key="2">
    <citation type="submission" date="2018-03" db="EMBL/GenBank/DDBJ databases">
        <authorList>
            <person name="Keele B.F."/>
        </authorList>
    </citation>
    <scope>NUCLEOTIDE SEQUENCE [LARGE SCALE GENOMIC DNA]</scope>
    <source>
        <strain evidence="1 2">D13</strain>
    </source>
</reference>